<proteinExistence type="predicted"/>
<dbReference type="Gene3D" id="3.30.559.10">
    <property type="entry name" value="Chloramphenicol acetyltransferase-like domain"/>
    <property type="match status" value="1"/>
</dbReference>
<dbReference type="EMBL" id="PNBA02000008">
    <property type="protein sequence ID" value="KAG6416027.1"/>
    <property type="molecule type" value="Genomic_DNA"/>
</dbReference>
<keyword evidence="2" id="KW-1185">Reference proteome</keyword>
<protein>
    <recommendedName>
        <fullName evidence="3">Shikimate O-hydroxycinnamoyltransferase</fullName>
    </recommendedName>
</protein>
<dbReference type="Pfam" id="PF02458">
    <property type="entry name" value="Transferase"/>
    <property type="match status" value="1"/>
</dbReference>
<comment type="caution">
    <text evidence="1">The sequence shown here is derived from an EMBL/GenBank/DDBJ whole genome shotgun (WGS) entry which is preliminary data.</text>
</comment>
<reference evidence="1" key="2">
    <citation type="submission" date="2020-08" db="EMBL/GenBank/DDBJ databases">
        <title>Plant Genome Project.</title>
        <authorList>
            <person name="Zhang R.-G."/>
        </authorList>
    </citation>
    <scope>NUCLEOTIDE SEQUENCE</scope>
    <source>
        <strain evidence="1">Huo1</strain>
        <tissue evidence="1">Leaf</tissue>
    </source>
</reference>
<organism evidence="1">
    <name type="scientific">Salvia splendens</name>
    <name type="common">Scarlet sage</name>
    <dbReference type="NCBI Taxonomy" id="180675"/>
    <lineage>
        <taxon>Eukaryota</taxon>
        <taxon>Viridiplantae</taxon>
        <taxon>Streptophyta</taxon>
        <taxon>Embryophyta</taxon>
        <taxon>Tracheophyta</taxon>
        <taxon>Spermatophyta</taxon>
        <taxon>Magnoliopsida</taxon>
        <taxon>eudicotyledons</taxon>
        <taxon>Gunneridae</taxon>
        <taxon>Pentapetalae</taxon>
        <taxon>asterids</taxon>
        <taxon>lamiids</taxon>
        <taxon>Lamiales</taxon>
        <taxon>Lamiaceae</taxon>
        <taxon>Nepetoideae</taxon>
        <taxon>Mentheae</taxon>
        <taxon>Salviinae</taxon>
        <taxon>Salvia</taxon>
        <taxon>Salvia subgen. Calosphace</taxon>
        <taxon>core Calosphace</taxon>
    </lineage>
</organism>
<dbReference type="AlphaFoldDB" id="A0A8X8ZS27"/>
<accession>A0A8X8ZS27</accession>
<reference evidence="1" key="1">
    <citation type="submission" date="2018-01" db="EMBL/GenBank/DDBJ databases">
        <authorList>
            <person name="Mao J.F."/>
        </authorList>
    </citation>
    <scope>NUCLEOTIDE SEQUENCE</scope>
    <source>
        <strain evidence="1">Huo1</strain>
        <tissue evidence="1">Leaf</tissue>
    </source>
</reference>
<gene>
    <name evidence="1" type="ORF">SASPL_123448</name>
</gene>
<evidence type="ECO:0000313" key="2">
    <source>
        <dbReference type="Proteomes" id="UP000298416"/>
    </source>
</evidence>
<name>A0A8X8ZS27_SALSN</name>
<sequence>MHATVEPWELACEPLELTVGASMRASAEMGIQGLVDLMEEAIGKAIAKCWQLCFGGATLKPVANALPRVGSSAVWFSDWSKFGFGEADFGWGKPIWVGIAPMHDDPNGKWRRRCD</sequence>
<evidence type="ECO:0008006" key="3">
    <source>
        <dbReference type="Google" id="ProtNLM"/>
    </source>
</evidence>
<dbReference type="InterPro" id="IPR023213">
    <property type="entry name" value="CAT-like_dom_sf"/>
</dbReference>
<evidence type="ECO:0000313" key="1">
    <source>
        <dbReference type="EMBL" id="KAG6416027.1"/>
    </source>
</evidence>
<dbReference type="Proteomes" id="UP000298416">
    <property type="component" value="Unassembled WGS sequence"/>
</dbReference>